<name>W2UU64_9FLAO</name>
<organism evidence="1 2">
    <name type="scientific">Zhouia amylolytica AD3</name>
    <dbReference type="NCBI Taxonomy" id="1286632"/>
    <lineage>
        <taxon>Bacteria</taxon>
        <taxon>Pseudomonadati</taxon>
        <taxon>Bacteroidota</taxon>
        <taxon>Flavobacteriia</taxon>
        <taxon>Flavobacteriales</taxon>
        <taxon>Flavobacteriaceae</taxon>
        <taxon>Zhouia</taxon>
    </lineage>
</organism>
<evidence type="ECO:0000313" key="1">
    <source>
        <dbReference type="EMBL" id="ETN96872.1"/>
    </source>
</evidence>
<keyword evidence="2" id="KW-1185">Reference proteome</keyword>
<dbReference type="EMBL" id="AYXY01000001">
    <property type="protein sequence ID" value="ETN96872.1"/>
    <property type="molecule type" value="Genomic_DNA"/>
</dbReference>
<comment type="caution">
    <text evidence="1">The sequence shown here is derived from an EMBL/GenBank/DDBJ whole genome shotgun (WGS) entry which is preliminary data.</text>
</comment>
<dbReference type="RefSeq" id="WP_152973868.1">
    <property type="nucleotide sequence ID" value="NZ_AYXY01000001.1"/>
</dbReference>
<sequence length="266" mass="30987">MESIELKKLLKEIGESVHSMNTIAVALSYLPDKGKIKVPEGLDISWEPKNIKDSKFKSRNYAERSSYVYSAESLFEYLEGISKNPFWTYPDINFIGEEKKALKVFNFLNSIPDIDKEMAILCELLCHWRNRIVHMNISNASISSKKRDYLTEKRDAIYNKYNHFDIEQALDNFDNKRITLKDASTLITIVIKCARAIDKHFFQGISVDVSPNELIDAFKTDKSFHIIYKQADSTKRNRQLSRWLEVNYPYLTDVKKETILKLIKSP</sequence>
<dbReference type="eggNOG" id="ENOG5032F2N">
    <property type="taxonomic scope" value="Bacteria"/>
</dbReference>
<proteinExistence type="predicted"/>
<protein>
    <submittedName>
        <fullName evidence="1">Uncharacterized protein</fullName>
    </submittedName>
</protein>
<gene>
    <name evidence="1" type="ORF">P278_02980</name>
</gene>
<accession>W2UU64</accession>
<dbReference type="Proteomes" id="UP000018850">
    <property type="component" value="Unassembled WGS sequence"/>
</dbReference>
<evidence type="ECO:0000313" key="2">
    <source>
        <dbReference type="Proteomes" id="UP000018850"/>
    </source>
</evidence>
<reference evidence="2" key="1">
    <citation type="submission" date="2013-11" db="EMBL/GenBank/DDBJ databases">
        <title>Draft genome sequence from a member of Zhouia, isolated tidal flat.</title>
        <authorList>
            <person name="Jin H."/>
            <person name="Jeon C.O."/>
        </authorList>
    </citation>
    <scope>NUCLEOTIDE SEQUENCE [LARGE SCALE GENOMIC DNA]</scope>
    <source>
        <strain evidence="2">AD3</strain>
    </source>
</reference>
<reference evidence="1 2" key="2">
    <citation type="journal article" date="2016" name="Genome Announc.">
        <title>Draft Genome Sequence of Zhouia amylolytica AD3, Isolated from Tidal Flat Sediment.</title>
        <authorList>
            <person name="Jia B."/>
            <person name="Jin H.M."/>
            <person name="Lee H.J."/>
            <person name="Jeon C.O."/>
        </authorList>
    </citation>
    <scope>NUCLEOTIDE SEQUENCE [LARGE SCALE GENOMIC DNA]</scope>
    <source>
        <strain evidence="1 2">AD3</strain>
    </source>
</reference>
<dbReference type="AlphaFoldDB" id="W2UU64"/>